<name>A0A845SLD2_9GAMM</name>
<gene>
    <name evidence="1" type="ORF">GRH90_04960</name>
</gene>
<protein>
    <submittedName>
        <fullName evidence="1">Uncharacterized protein</fullName>
    </submittedName>
</protein>
<organism evidence="1 2">
    <name type="scientific">Acerihabitans arboris</name>
    <dbReference type="NCBI Taxonomy" id="2691583"/>
    <lineage>
        <taxon>Bacteria</taxon>
        <taxon>Pseudomonadati</taxon>
        <taxon>Pseudomonadota</taxon>
        <taxon>Gammaproteobacteria</taxon>
        <taxon>Enterobacterales</taxon>
        <taxon>Pectobacteriaceae</taxon>
        <taxon>Acerihabitans</taxon>
    </lineage>
</organism>
<proteinExistence type="predicted"/>
<dbReference type="EMBL" id="WUBS01000003">
    <property type="protein sequence ID" value="NDL62105.1"/>
    <property type="molecule type" value="Genomic_DNA"/>
</dbReference>
<reference evidence="1 2" key="2">
    <citation type="submission" date="2020-02" db="EMBL/GenBank/DDBJ databases">
        <title>The new genus of Enterobacteriales.</title>
        <authorList>
            <person name="Kim I.S."/>
        </authorList>
    </citation>
    <scope>NUCLEOTIDE SEQUENCE [LARGE SCALE GENOMIC DNA]</scope>
    <source>
        <strain evidence="1 2">SAP-6</strain>
    </source>
</reference>
<dbReference type="AlphaFoldDB" id="A0A845SLD2"/>
<evidence type="ECO:0000313" key="2">
    <source>
        <dbReference type="Proteomes" id="UP000461443"/>
    </source>
</evidence>
<comment type="caution">
    <text evidence="1">The sequence shown here is derived from an EMBL/GenBank/DDBJ whole genome shotgun (WGS) entry which is preliminary data.</text>
</comment>
<dbReference type="Proteomes" id="UP000461443">
    <property type="component" value="Unassembled WGS sequence"/>
</dbReference>
<accession>A0A845SLD2</accession>
<keyword evidence="2" id="KW-1185">Reference proteome</keyword>
<sequence>MRFVSFLLVIDPGGFALASAAFPHQDRYRRCPGLNVRPSGSRDIAGELKSVLSEQRGNFIRGLMFIKG</sequence>
<evidence type="ECO:0000313" key="1">
    <source>
        <dbReference type="EMBL" id="NDL62105.1"/>
    </source>
</evidence>
<reference evidence="1 2" key="1">
    <citation type="submission" date="2019-12" db="EMBL/GenBank/DDBJ databases">
        <authorList>
            <person name="Lee S.D."/>
        </authorList>
    </citation>
    <scope>NUCLEOTIDE SEQUENCE [LARGE SCALE GENOMIC DNA]</scope>
    <source>
        <strain evidence="1 2">SAP-6</strain>
    </source>
</reference>